<organism evidence="1 2">
    <name type="scientific">Streptomyces afghaniensis 772</name>
    <dbReference type="NCBI Taxonomy" id="1283301"/>
    <lineage>
        <taxon>Bacteria</taxon>
        <taxon>Bacillati</taxon>
        <taxon>Actinomycetota</taxon>
        <taxon>Actinomycetes</taxon>
        <taxon>Kitasatosporales</taxon>
        <taxon>Streptomycetaceae</taxon>
        <taxon>Streptomyces</taxon>
    </lineage>
</organism>
<dbReference type="EMBL" id="AOPY01001509">
    <property type="protein sequence ID" value="EPJ37311.1"/>
    <property type="molecule type" value="Genomic_DNA"/>
</dbReference>
<comment type="caution">
    <text evidence="1">The sequence shown here is derived from an EMBL/GenBank/DDBJ whole genome shotgun (WGS) entry which is preliminary data.</text>
</comment>
<accession>S4ML20</accession>
<dbReference type="HOGENOM" id="CLU_3391549_0_0_11"/>
<reference evidence="1 2" key="1">
    <citation type="submission" date="2013-02" db="EMBL/GenBank/DDBJ databases">
        <title>Draft Genome Sequence of Streptomyces afghaniensis, Which Produces Compounds of the Julimycin B-Complex.</title>
        <authorList>
            <person name="Gruening B.A."/>
            <person name="Praeg A."/>
            <person name="Erxleben A."/>
            <person name="Guenther S."/>
            <person name="Fiedler H.-P."/>
            <person name="Goodfellow M."/>
            <person name="Mueller M."/>
        </authorList>
    </citation>
    <scope>NUCLEOTIDE SEQUENCE [LARGE SCALE GENOMIC DNA]</scope>
    <source>
        <strain evidence="1 2">772</strain>
    </source>
</reference>
<dbReference type="Proteomes" id="UP000015001">
    <property type="component" value="Unassembled WGS sequence"/>
</dbReference>
<proteinExistence type="predicted"/>
<name>S4ML20_9ACTN</name>
<evidence type="ECO:0000313" key="2">
    <source>
        <dbReference type="Proteomes" id="UP000015001"/>
    </source>
</evidence>
<keyword evidence="2" id="KW-1185">Reference proteome</keyword>
<protein>
    <submittedName>
        <fullName evidence="1">Uncharacterized protein</fullName>
    </submittedName>
</protein>
<dbReference type="PATRIC" id="fig|1283301.3.peg.5590"/>
<dbReference type="AlphaFoldDB" id="S4ML20"/>
<sequence length="32" mass="2815">MGFAGAVAAGGAVGGAAVCVLPEAEGAPMPDA</sequence>
<evidence type="ECO:0000313" key="1">
    <source>
        <dbReference type="EMBL" id="EPJ37311.1"/>
    </source>
</evidence>
<gene>
    <name evidence="1" type="ORF">STAFG_5622</name>
</gene>